<dbReference type="Proteomes" id="UP000223891">
    <property type="component" value="Segment"/>
</dbReference>
<keyword evidence="1" id="KW-0472">Membrane</keyword>
<protein>
    <submittedName>
        <fullName evidence="2">Structural protein</fullName>
    </submittedName>
</protein>
<dbReference type="EMBL" id="KU574722">
    <property type="protein sequence ID" value="AMM43729.1"/>
    <property type="molecule type" value="Genomic_DNA"/>
</dbReference>
<organism evidence="2 3">
    <name type="scientific">Pectobacterium phage vB_PcaM_CBB</name>
    <dbReference type="NCBI Taxonomy" id="2772511"/>
    <lineage>
        <taxon>Viruses</taxon>
        <taxon>Duplodnaviria</taxon>
        <taxon>Heunggongvirae</taxon>
        <taxon>Uroviricota</taxon>
        <taxon>Caudoviricetes</taxon>
        <taxon>Mimasvirus</taxon>
        <taxon>Mimasvirus CBB</taxon>
    </lineage>
</organism>
<proteinExistence type="predicted"/>
<evidence type="ECO:0000256" key="1">
    <source>
        <dbReference type="SAM" id="Phobius"/>
    </source>
</evidence>
<reference evidence="3" key="1">
    <citation type="submission" date="2016-01" db="EMBL/GenBank/DDBJ databases">
        <title>Isolation and Characterization of Enterobacteria phage CBB.</title>
        <authorList>
            <person name="Buttimer C.T.H."/>
            <person name="Hendrix H."/>
            <person name="Alexandre H."/>
            <person name="O'Mahony J."/>
            <person name="Lavigne R."/>
            <person name="Coffey A."/>
        </authorList>
    </citation>
    <scope>NUCLEOTIDE SEQUENCE [LARGE SCALE GENOMIC DNA]</scope>
</reference>
<evidence type="ECO:0000313" key="2">
    <source>
        <dbReference type="EMBL" id="AMM43729.1"/>
    </source>
</evidence>
<keyword evidence="1" id="KW-1133">Transmembrane helix</keyword>
<feature type="transmembrane region" description="Helical" evidence="1">
    <location>
        <begin position="12"/>
        <end position="29"/>
    </location>
</feature>
<keyword evidence="3" id="KW-1185">Reference proteome</keyword>
<sequence>MWNFIKLNKLPISIVAFFLYTVLMIFGGWKVHTYYDGYQANLDHKVELIVKDGISNYQRAQAQGLEDQKNLLEGAKTNTIIKEKTILQQPIYLQQCMDQAGVDLLNEYRKESANIINGKTKK</sequence>
<accession>A0A1L2CUQ3</accession>
<keyword evidence="1" id="KW-0812">Transmembrane</keyword>
<name>A0A1L2CUQ3_9CAUD</name>
<evidence type="ECO:0000313" key="3">
    <source>
        <dbReference type="Proteomes" id="UP000223891"/>
    </source>
</evidence>
<gene>
    <name evidence="2" type="ORF">CBB_164</name>
</gene>